<keyword evidence="2" id="KW-1185">Reference proteome</keyword>
<dbReference type="AlphaFoldDB" id="A0A0M2SR09"/>
<dbReference type="STRING" id="1432562.WN59_00865"/>
<dbReference type="Proteomes" id="UP000034287">
    <property type="component" value="Unassembled WGS sequence"/>
</dbReference>
<accession>A0A0M2SR09</accession>
<name>A0A0M2SR09_9STAP</name>
<dbReference type="PATRIC" id="fig|1432562.3.peg.178"/>
<protein>
    <submittedName>
        <fullName evidence="1">Uncharacterized protein</fullName>
    </submittedName>
</protein>
<evidence type="ECO:0000313" key="1">
    <source>
        <dbReference type="EMBL" id="KKK35417.1"/>
    </source>
</evidence>
<reference evidence="1 2" key="1">
    <citation type="submission" date="2015-04" db="EMBL/GenBank/DDBJ databases">
        <title>Taxonomic description and genome sequence of Salinicoccus sediminis sp. nov., a novel hyper halotolerant bacterium isolated from marine sediment.</title>
        <authorList>
            <person name="Mathan Kumar R."/>
            <person name="Kaur G."/>
            <person name="Kumar N."/>
            <person name="Kumar A."/>
            <person name="Singh N.K."/>
            <person name="Kaur N."/>
            <person name="Mayilraj S."/>
        </authorList>
    </citation>
    <scope>NUCLEOTIDE SEQUENCE [LARGE SCALE GENOMIC DNA]</scope>
    <source>
        <strain evidence="1 2">SV-16</strain>
    </source>
</reference>
<dbReference type="EMBL" id="LAYZ01000001">
    <property type="protein sequence ID" value="KKK35417.1"/>
    <property type="molecule type" value="Genomic_DNA"/>
</dbReference>
<gene>
    <name evidence="1" type="ORF">WN59_00865</name>
</gene>
<organism evidence="1 2">
    <name type="scientific">Salinicoccus sediminis</name>
    <dbReference type="NCBI Taxonomy" id="1432562"/>
    <lineage>
        <taxon>Bacteria</taxon>
        <taxon>Bacillati</taxon>
        <taxon>Bacillota</taxon>
        <taxon>Bacilli</taxon>
        <taxon>Bacillales</taxon>
        <taxon>Staphylococcaceae</taxon>
        <taxon>Salinicoccus</taxon>
    </lineage>
</organism>
<evidence type="ECO:0000313" key="2">
    <source>
        <dbReference type="Proteomes" id="UP000034287"/>
    </source>
</evidence>
<proteinExistence type="predicted"/>
<comment type="caution">
    <text evidence="1">The sequence shown here is derived from an EMBL/GenBank/DDBJ whole genome shotgun (WGS) entry which is preliminary data.</text>
</comment>
<sequence>MMLSMFLAACNSPSEVTGITASGTESTLDLLEQNVIEKPERGDVFLIQTESREQFIYAYVENGSEITVNEEDDTLKINFQEPNDGGDTILQMFELQTGDGIESLGFYINETEISVKEVIYE</sequence>